<dbReference type="AlphaFoldDB" id="A0A6I2U0C4"/>
<keyword evidence="1" id="KW-0378">Hydrolase</keyword>
<organism evidence="1 3">
    <name type="scientific">Ruthenibacterium lactatiformans</name>
    <dbReference type="NCBI Taxonomy" id="1550024"/>
    <lineage>
        <taxon>Bacteria</taxon>
        <taxon>Bacillati</taxon>
        <taxon>Bacillota</taxon>
        <taxon>Clostridia</taxon>
        <taxon>Eubacteriales</taxon>
        <taxon>Oscillospiraceae</taxon>
        <taxon>Ruthenibacterium</taxon>
    </lineage>
</organism>
<dbReference type="SUPFAM" id="SSF109604">
    <property type="entry name" value="HD-domain/PDEase-like"/>
    <property type="match status" value="1"/>
</dbReference>
<dbReference type="EMBL" id="VUNJ01000001">
    <property type="protein sequence ID" value="MST90486.1"/>
    <property type="molecule type" value="Genomic_DNA"/>
</dbReference>
<dbReference type="GO" id="GO:0016787">
    <property type="term" value="F:hydrolase activity"/>
    <property type="evidence" value="ECO:0007669"/>
    <property type="project" value="UniProtKB-KW"/>
</dbReference>
<evidence type="ECO:0000313" key="3">
    <source>
        <dbReference type="Proteomes" id="UP000431913"/>
    </source>
</evidence>
<evidence type="ECO:0000313" key="2">
    <source>
        <dbReference type="EMBL" id="MTS50007.1"/>
    </source>
</evidence>
<comment type="caution">
    <text evidence="1">The sequence shown here is derived from an EMBL/GenBank/DDBJ whole genome shotgun (WGS) entry which is preliminary data.</text>
</comment>
<reference evidence="1 3" key="2">
    <citation type="submission" date="2019-08" db="EMBL/GenBank/DDBJ databases">
        <title>In-depth cultivation of the pig gut microbiome towards novel bacterial diversity and tailored functional studies.</title>
        <authorList>
            <person name="Wylensek D."/>
            <person name="Hitch T.C.A."/>
            <person name="Clavel T."/>
        </authorList>
    </citation>
    <scope>NUCLEOTIDE SEQUENCE [LARGE SCALE GENOMIC DNA]</scope>
    <source>
        <strain evidence="1 3">WCA3-601-WT-6J</strain>
    </source>
</reference>
<gene>
    <name evidence="1" type="ORF">FYJ76_00815</name>
    <name evidence="2" type="ORF">GMD52_00430</name>
</gene>
<evidence type="ECO:0000313" key="1">
    <source>
        <dbReference type="EMBL" id="MST90486.1"/>
    </source>
</evidence>
<sequence length="181" mass="21370">MIYRSKETVCSITVPRDPEYLALVQDILEHPLVRSMEAYTQHGETSCLRHSINVSYLSYLYCRDHGWQARAAARAGLLHDLFLYDWHFHAKETGNYFHGLTHPRRALENAQRLFSLTDREKNIILRHMWPLTITPPKYREAYVIVMFDKYCSLMETFHKPVMELMEYQELTADLKKGFAAQ</sequence>
<reference evidence="2 4" key="1">
    <citation type="journal article" date="2019" name="Nat. Med.">
        <title>A library of human gut bacterial isolates paired with longitudinal multiomics data enables mechanistic microbiome research.</title>
        <authorList>
            <person name="Poyet M."/>
            <person name="Groussin M."/>
            <person name="Gibbons S.M."/>
            <person name="Avila-Pacheco J."/>
            <person name="Jiang X."/>
            <person name="Kearney S.M."/>
            <person name="Perrotta A.R."/>
            <person name="Berdy B."/>
            <person name="Zhao S."/>
            <person name="Lieberman T.D."/>
            <person name="Swanson P.K."/>
            <person name="Smith M."/>
            <person name="Roesemann S."/>
            <person name="Alexander J.E."/>
            <person name="Rich S.A."/>
            <person name="Livny J."/>
            <person name="Vlamakis H."/>
            <person name="Clish C."/>
            <person name="Bullock K."/>
            <person name="Deik A."/>
            <person name="Scott J."/>
            <person name="Pierce K.A."/>
            <person name="Xavier R.J."/>
            <person name="Alm E.J."/>
        </authorList>
    </citation>
    <scope>NUCLEOTIDE SEQUENCE [LARGE SCALE GENOMIC DNA]</scope>
    <source>
        <strain evidence="2 4">BIOML-A7</strain>
    </source>
</reference>
<accession>A0A6I2U0C4</accession>
<dbReference type="Gene3D" id="1.10.3210.10">
    <property type="entry name" value="Hypothetical protein af1432"/>
    <property type="match status" value="1"/>
</dbReference>
<name>A0A6I2U0C4_9FIRM</name>
<protein>
    <submittedName>
        <fullName evidence="1">HD family phosphohydrolase</fullName>
    </submittedName>
</protein>
<dbReference type="Proteomes" id="UP000431913">
    <property type="component" value="Unassembled WGS sequence"/>
</dbReference>
<proteinExistence type="predicted"/>
<dbReference type="Proteomes" id="UP000449193">
    <property type="component" value="Unassembled WGS sequence"/>
</dbReference>
<evidence type="ECO:0000313" key="4">
    <source>
        <dbReference type="Proteomes" id="UP000449193"/>
    </source>
</evidence>
<dbReference type="RefSeq" id="WP_055081267.1">
    <property type="nucleotide sequence ID" value="NZ_CATXDA010000031.1"/>
</dbReference>
<dbReference type="EMBL" id="WMZR01000001">
    <property type="protein sequence ID" value="MTS50007.1"/>
    <property type="molecule type" value="Genomic_DNA"/>
</dbReference>